<accession>A0AB34KBP6</accession>
<sequence>MEEEDSAFFCLNSEDESDEEGGEPSHGGADTSASAQAPAPEPAAAPQQEQGAQALEGTSRAVVYHNGLVPGSTQSAQARKIALCSSVPAEMGGCYGCVRRAFHSGTHDVIKEYLRKHATPQRFVTWTSMGNSAEQLQRMRGAKAAARRGGTYRPTAGKRSGLRSAATAEAGGGSAAECSAPPPPCRNTKKLKKGQRIEVWWAAEQTWFAGTVLRAKREPLAGILSEHALAELGEEGTERVVQHEVAYDDGDVMWHNLGDGDEDLSTPWGWKFRLVHTESAPSHAPQPEAEAAASPQKPPPEVDAPCPHNAMCVRGFKHRGRCKLRPPGSVDEPNRTRKQPRAKEPAPPPPPSLPDAPCTMTISVAAHNFKLPPPDGGMAAVHELLRQFQLETYATTFNQLGFDDLRYLLSRSPKKLRDVAEKAGMKLGHAERFVSFMQEVQGSL</sequence>
<evidence type="ECO:0000313" key="3">
    <source>
        <dbReference type="Proteomes" id="UP001515480"/>
    </source>
</evidence>
<keyword evidence="3" id="KW-1185">Reference proteome</keyword>
<feature type="region of interest" description="Disordered" evidence="1">
    <location>
        <begin position="1"/>
        <end position="54"/>
    </location>
</feature>
<feature type="region of interest" description="Disordered" evidence="1">
    <location>
        <begin position="144"/>
        <end position="163"/>
    </location>
</feature>
<dbReference type="AlphaFoldDB" id="A0AB34KBP6"/>
<protein>
    <recommendedName>
        <fullName evidence="4">SAM domain-containing protein</fullName>
    </recommendedName>
</protein>
<dbReference type="Proteomes" id="UP001515480">
    <property type="component" value="Unassembled WGS sequence"/>
</dbReference>
<feature type="compositionally biased region" description="Acidic residues" evidence="1">
    <location>
        <begin position="13"/>
        <end position="22"/>
    </location>
</feature>
<organism evidence="2 3">
    <name type="scientific">Prymnesium parvum</name>
    <name type="common">Toxic golden alga</name>
    <dbReference type="NCBI Taxonomy" id="97485"/>
    <lineage>
        <taxon>Eukaryota</taxon>
        <taxon>Haptista</taxon>
        <taxon>Haptophyta</taxon>
        <taxon>Prymnesiophyceae</taxon>
        <taxon>Prymnesiales</taxon>
        <taxon>Prymnesiaceae</taxon>
        <taxon>Prymnesium</taxon>
    </lineage>
</organism>
<feature type="region of interest" description="Disordered" evidence="1">
    <location>
        <begin position="322"/>
        <end position="356"/>
    </location>
</feature>
<proteinExistence type="predicted"/>
<feature type="region of interest" description="Disordered" evidence="1">
    <location>
        <begin position="279"/>
        <end position="306"/>
    </location>
</feature>
<reference evidence="2 3" key="1">
    <citation type="journal article" date="2024" name="Science">
        <title>Giant polyketide synthase enzymes in the biosynthesis of giant marine polyether toxins.</title>
        <authorList>
            <person name="Fallon T.R."/>
            <person name="Shende V.V."/>
            <person name="Wierzbicki I.H."/>
            <person name="Pendleton A.L."/>
            <person name="Watervoot N.F."/>
            <person name="Auber R.P."/>
            <person name="Gonzalez D.J."/>
            <person name="Wisecaver J.H."/>
            <person name="Moore B.S."/>
        </authorList>
    </citation>
    <scope>NUCLEOTIDE SEQUENCE [LARGE SCALE GENOMIC DNA]</scope>
    <source>
        <strain evidence="2 3">12B1</strain>
    </source>
</reference>
<evidence type="ECO:0000313" key="2">
    <source>
        <dbReference type="EMBL" id="KAL1530742.1"/>
    </source>
</evidence>
<evidence type="ECO:0008006" key="4">
    <source>
        <dbReference type="Google" id="ProtNLM"/>
    </source>
</evidence>
<evidence type="ECO:0000256" key="1">
    <source>
        <dbReference type="SAM" id="MobiDB-lite"/>
    </source>
</evidence>
<feature type="compositionally biased region" description="Pro residues" evidence="1">
    <location>
        <begin position="345"/>
        <end position="354"/>
    </location>
</feature>
<dbReference type="Gene3D" id="2.30.30.140">
    <property type="match status" value="1"/>
</dbReference>
<name>A0AB34KBP6_PRYPA</name>
<feature type="compositionally biased region" description="Low complexity" evidence="1">
    <location>
        <begin position="279"/>
        <end position="295"/>
    </location>
</feature>
<comment type="caution">
    <text evidence="2">The sequence shown here is derived from an EMBL/GenBank/DDBJ whole genome shotgun (WGS) entry which is preliminary data.</text>
</comment>
<feature type="compositionally biased region" description="Low complexity" evidence="1">
    <location>
        <begin position="32"/>
        <end position="54"/>
    </location>
</feature>
<gene>
    <name evidence="2" type="ORF">AB1Y20_001641</name>
</gene>
<dbReference type="EMBL" id="JBGBPQ010000001">
    <property type="protein sequence ID" value="KAL1530742.1"/>
    <property type="molecule type" value="Genomic_DNA"/>
</dbReference>